<keyword evidence="3" id="KW-1133">Transmembrane helix</keyword>
<feature type="domain" description="TerD" evidence="4">
    <location>
        <begin position="137"/>
        <end position="232"/>
    </location>
</feature>
<dbReference type="Proteomes" id="UP000733611">
    <property type="component" value="Unassembled WGS sequence"/>
</dbReference>
<evidence type="ECO:0000259" key="4">
    <source>
        <dbReference type="Pfam" id="PF02342"/>
    </source>
</evidence>
<feature type="compositionally biased region" description="Basic and acidic residues" evidence="2">
    <location>
        <begin position="268"/>
        <end position="277"/>
    </location>
</feature>
<feature type="transmembrane region" description="Helical" evidence="3">
    <location>
        <begin position="312"/>
        <end position="329"/>
    </location>
</feature>
<reference evidence="5" key="1">
    <citation type="journal article" date="2021" name="PeerJ">
        <title>Extensive microbial diversity within the chicken gut microbiome revealed by metagenomics and culture.</title>
        <authorList>
            <person name="Gilroy R."/>
            <person name="Ravi A."/>
            <person name="Getino M."/>
            <person name="Pursley I."/>
            <person name="Horton D.L."/>
            <person name="Alikhan N.F."/>
            <person name="Baker D."/>
            <person name="Gharbi K."/>
            <person name="Hall N."/>
            <person name="Watson M."/>
            <person name="Adriaenssens E.M."/>
            <person name="Foster-Nyarko E."/>
            <person name="Jarju S."/>
            <person name="Secka A."/>
            <person name="Antonio M."/>
            <person name="Oren A."/>
            <person name="Chaudhuri R.R."/>
            <person name="La Ragione R."/>
            <person name="Hildebrand F."/>
            <person name="Pallen M.J."/>
        </authorList>
    </citation>
    <scope>NUCLEOTIDE SEQUENCE</scope>
    <source>
        <strain evidence="5">378</strain>
    </source>
</reference>
<reference evidence="5" key="2">
    <citation type="submission" date="2021-04" db="EMBL/GenBank/DDBJ databases">
        <authorList>
            <person name="Gilroy R."/>
        </authorList>
    </citation>
    <scope>NUCLEOTIDE SEQUENCE</scope>
    <source>
        <strain evidence="5">378</strain>
    </source>
</reference>
<proteinExistence type="predicted"/>
<sequence length="330" mass="36558">MAVSLKKGGNVSLTQLAPETDVFDVLLGWKARSELWFSAFCFMLTTDGKVLRKRYKLPEEFKDLKALEKDKEQSVCSSYQSSIDNAVQYLGSLSDYKAKRYLGPELSGAPGGPITEDDIIRYYNALSAITESPFVAVEDFRVDLSLVSPDVTKLVFALGVYPTREYNFAQVSSCHMIVADDSNNKLASFELSDMPSYKAMVLGELYRYKGQWKFRAIGDGFNDDIRAMFKAYGAEDLLSWTTFKIALHGSKSGLQFDPTPAPSSDSGPKQDNHDDKALNASSTAQTSDHSLCVAVIGSLAVVYIFLLRLIEIGLLVMFLLSPIILVVWLI</sequence>
<protein>
    <submittedName>
        <fullName evidence="5">TerD family protein</fullName>
    </submittedName>
</protein>
<evidence type="ECO:0000256" key="1">
    <source>
        <dbReference type="ARBA" id="ARBA00022686"/>
    </source>
</evidence>
<dbReference type="AlphaFoldDB" id="A0A948WZS9"/>
<organism evidence="5 6">
    <name type="scientific">Candidatus Anaerobiospirillum pullicola</name>
    <dbReference type="NCBI Taxonomy" id="2838451"/>
    <lineage>
        <taxon>Bacteria</taxon>
        <taxon>Pseudomonadati</taxon>
        <taxon>Pseudomonadota</taxon>
        <taxon>Gammaproteobacteria</taxon>
        <taxon>Aeromonadales</taxon>
        <taxon>Succinivibrionaceae</taxon>
        <taxon>Anaerobiospirillum</taxon>
    </lineage>
</organism>
<gene>
    <name evidence="5" type="ORF">H9847_09620</name>
</gene>
<dbReference type="PANTHER" id="PTHR32097">
    <property type="entry name" value="CAMP-BINDING PROTEIN 1-RELATED"/>
    <property type="match status" value="1"/>
</dbReference>
<dbReference type="EMBL" id="JAHLFE010000194">
    <property type="protein sequence ID" value="MBU3845098.1"/>
    <property type="molecule type" value="Genomic_DNA"/>
</dbReference>
<evidence type="ECO:0000313" key="6">
    <source>
        <dbReference type="Proteomes" id="UP000733611"/>
    </source>
</evidence>
<keyword evidence="3" id="KW-0812">Transmembrane</keyword>
<dbReference type="GO" id="GO:0046690">
    <property type="term" value="P:response to tellurium ion"/>
    <property type="evidence" value="ECO:0007669"/>
    <property type="project" value="UniProtKB-KW"/>
</dbReference>
<keyword evidence="1" id="KW-0778">Tellurium resistance</keyword>
<comment type="caution">
    <text evidence="5">The sequence shown here is derived from an EMBL/GenBank/DDBJ whole genome shotgun (WGS) entry which is preliminary data.</text>
</comment>
<feature type="domain" description="TerD" evidence="4">
    <location>
        <begin position="1"/>
        <end position="54"/>
    </location>
</feature>
<name>A0A948WZS9_9GAMM</name>
<keyword evidence="3" id="KW-0472">Membrane</keyword>
<dbReference type="PANTHER" id="PTHR32097:SF17">
    <property type="entry name" value="CAMP-BINDING PROTEIN 1-RELATED"/>
    <property type="match status" value="1"/>
</dbReference>
<evidence type="ECO:0000256" key="3">
    <source>
        <dbReference type="SAM" id="Phobius"/>
    </source>
</evidence>
<dbReference type="InterPro" id="IPR051324">
    <property type="entry name" value="Stress/Tellurium_Resist"/>
</dbReference>
<dbReference type="InterPro" id="IPR003325">
    <property type="entry name" value="TerD"/>
</dbReference>
<dbReference type="Pfam" id="PF02342">
    <property type="entry name" value="TerD"/>
    <property type="match status" value="2"/>
</dbReference>
<dbReference type="Gene3D" id="2.60.60.30">
    <property type="entry name" value="sav2460 like domains"/>
    <property type="match status" value="1"/>
</dbReference>
<dbReference type="CDD" id="cd06974">
    <property type="entry name" value="TerD_like"/>
    <property type="match status" value="1"/>
</dbReference>
<accession>A0A948WZS9</accession>
<evidence type="ECO:0000256" key="2">
    <source>
        <dbReference type="SAM" id="MobiDB-lite"/>
    </source>
</evidence>
<feature type="region of interest" description="Disordered" evidence="2">
    <location>
        <begin position="257"/>
        <end position="282"/>
    </location>
</feature>
<evidence type="ECO:0000313" key="5">
    <source>
        <dbReference type="EMBL" id="MBU3845098.1"/>
    </source>
</evidence>